<dbReference type="PANTHER" id="PTHR42988:SF2">
    <property type="entry name" value="CYCLIC NUCLEOTIDE PHOSPHODIESTERASE CBUA0032-RELATED"/>
    <property type="match status" value="1"/>
</dbReference>
<gene>
    <name evidence="7" type="ORF">HNP32_000620</name>
</gene>
<dbReference type="EMBL" id="JACHKY010000001">
    <property type="protein sequence ID" value="MBB4796906.1"/>
    <property type="molecule type" value="Genomic_DNA"/>
</dbReference>
<keyword evidence="3" id="KW-0408">Iron</keyword>
<dbReference type="InterPro" id="IPR029052">
    <property type="entry name" value="Metallo-depent_PP-like"/>
</dbReference>
<keyword evidence="2" id="KW-0378">Hydrolase</keyword>
<evidence type="ECO:0000313" key="7">
    <source>
        <dbReference type="EMBL" id="MBB4796906.1"/>
    </source>
</evidence>
<evidence type="ECO:0000256" key="5">
    <source>
        <dbReference type="SAM" id="MobiDB-lite"/>
    </source>
</evidence>
<feature type="domain" description="Calcineurin-like phosphoesterase" evidence="6">
    <location>
        <begin position="3"/>
        <end position="196"/>
    </location>
</feature>
<evidence type="ECO:0000259" key="6">
    <source>
        <dbReference type="Pfam" id="PF00149"/>
    </source>
</evidence>
<dbReference type="Gene3D" id="3.60.21.10">
    <property type="match status" value="1"/>
</dbReference>
<dbReference type="RefSeq" id="WP_184266944.1">
    <property type="nucleotide sequence ID" value="NZ_JACHKY010000001.1"/>
</dbReference>
<dbReference type="InterPro" id="IPR004843">
    <property type="entry name" value="Calcineurin-like_PHP"/>
</dbReference>
<feature type="region of interest" description="Disordered" evidence="5">
    <location>
        <begin position="265"/>
        <end position="288"/>
    </location>
</feature>
<evidence type="ECO:0000256" key="3">
    <source>
        <dbReference type="ARBA" id="ARBA00023004"/>
    </source>
</evidence>
<evidence type="ECO:0000256" key="2">
    <source>
        <dbReference type="ARBA" id="ARBA00022801"/>
    </source>
</evidence>
<evidence type="ECO:0000256" key="4">
    <source>
        <dbReference type="ARBA" id="ARBA00025742"/>
    </source>
</evidence>
<reference evidence="7 8" key="1">
    <citation type="submission" date="2020-08" db="EMBL/GenBank/DDBJ databases">
        <title>Functional genomics of gut bacteria from endangered species of beetles.</title>
        <authorList>
            <person name="Carlos-Shanley C."/>
        </authorList>
    </citation>
    <scope>NUCLEOTIDE SEQUENCE [LARGE SCALE GENOMIC DNA]</scope>
    <source>
        <strain evidence="7 8">S00123</strain>
    </source>
</reference>
<name>A0A7W7N2Y8_9CAUL</name>
<keyword evidence="1" id="KW-0479">Metal-binding</keyword>
<dbReference type="Pfam" id="PF00149">
    <property type="entry name" value="Metallophos"/>
    <property type="match status" value="1"/>
</dbReference>
<dbReference type="SUPFAM" id="SSF56300">
    <property type="entry name" value="Metallo-dependent phosphatases"/>
    <property type="match status" value="1"/>
</dbReference>
<dbReference type="GO" id="GO:0046872">
    <property type="term" value="F:metal ion binding"/>
    <property type="evidence" value="ECO:0007669"/>
    <property type="project" value="UniProtKB-KW"/>
</dbReference>
<evidence type="ECO:0000313" key="8">
    <source>
        <dbReference type="Proteomes" id="UP000539957"/>
    </source>
</evidence>
<dbReference type="AlphaFoldDB" id="A0A7W7N2Y8"/>
<evidence type="ECO:0000256" key="1">
    <source>
        <dbReference type="ARBA" id="ARBA00022723"/>
    </source>
</evidence>
<organism evidence="7 8">
    <name type="scientific">Brevundimonas bullata</name>
    <dbReference type="NCBI Taxonomy" id="13160"/>
    <lineage>
        <taxon>Bacteria</taxon>
        <taxon>Pseudomonadati</taxon>
        <taxon>Pseudomonadota</taxon>
        <taxon>Alphaproteobacteria</taxon>
        <taxon>Caulobacterales</taxon>
        <taxon>Caulobacteraceae</taxon>
        <taxon>Brevundimonas</taxon>
    </lineage>
</organism>
<sequence>MGRVLQFSDVHFGCEHVHAVAAALDYAHATPHDLVLITGDITQQGFPKEFAAAGAWIRAMPQPVFVTVGNHDVPYWDVMARLFWPWRAFERATGHPAHDHEFQSEHLMVRGVTTARGWQARPNWSKGVIDLGQTRRAAEALRNAPIGALRILACHHPLIEMIGAPMTGEVKRGDKAALIFAEAGVDLITTGHVHVPFALPVELGGIDLSDRCSYAIGCGTLSHRERGAPPSFNRIEWDAREIVVTAVVWTGHRFEDHQTWRLPRRQDTRRVETAPDPVTPGEMEAADI</sequence>
<keyword evidence="8" id="KW-1185">Reference proteome</keyword>
<dbReference type="InterPro" id="IPR050884">
    <property type="entry name" value="CNP_phosphodiesterase-III"/>
</dbReference>
<dbReference type="GO" id="GO:0016787">
    <property type="term" value="F:hydrolase activity"/>
    <property type="evidence" value="ECO:0007669"/>
    <property type="project" value="UniProtKB-KW"/>
</dbReference>
<dbReference type="Proteomes" id="UP000539957">
    <property type="component" value="Unassembled WGS sequence"/>
</dbReference>
<proteinExistence type="inferred from homology"/>
<comment type="caution">
    <text evidence="7">The sequence shown here is derived from an EMBL/GenBank/DDBJ whole genome shotgun (WGS) entry which is preliminary data.</text>
</comment>
<accession>A0A7W7N2Y8</accession>
<protein>
    <submittedName>
        <fullName evidence="7">3',5'-cyclic AMP phosphodiesterase CpdA</fullName>
    </submittedName>
</protein>
<dbReference type="PANTHER" id="PTHR42988">
    <property type="entry name" value="PHOSPHOHYDROLASE"/>
    <property type="match status" value="1"/>
</dbReference>
<comment type="similarity">
    <text evidence="4">Belongs to the cyclic nucleotide phosphodiesterase class-III family.</text>
</comment>